<reference evidence="1" key="1">
    <citation type="submission" date="2015-10" db="EMBL/GenBank/DDBJ databases">
        <authorList>
            <person name="Gilbert D.G."/>
        </authorList>
    </citation>
    <scope>NUCLEOTIDE SEQUENCE</scope>
</reference>
<proteinExistence type="predicted"/>
<dbReference type="AlphaFoldDB" id="A0A160VET3"/>
<accession>A0A160VET3</accession>
<sequence length="445" mass="50323">MKKIIGIITLMALISGQSNHATMTMYKDGFALIKQPVAWNMQPGEASISWDILPSGLIKDSPFLTLDNATVNMQRLNQDVFHFADRLYDFLGQTVDIKLINDKAMTGTLVEVAGNTITIQRRRSVISFNRNRIDYINAPGLLENVMYKPSLTWNISPNKKLGPVRGNLIYLSKGFDWDAIYRLILDESGNGAEFLAEAYIKNNSNLDFENVSLQLVEGNLKQNGHMNVPPLMMKTMNSPQENAEPQEDQLGDYHIYQLGGKIGLMGEESITTRLYSSKRVSFQKTYLFENDERSQREEPLAIEYQIANIKNNNLGVSLPQGKIQLYQTGNQGNIEFVGEDEIRQVPKGATATIVSGRAFDVMGKRTVLNYDRQRKSEEGTISIEVINTLTSEIKIRMIEHIYGDWVVRDASANYRKKDASTIHFPLSIPANGSQTVTYTYRKEWN</sequence>
<dbReference type="PANTHER" id="PTHR38075">
    <property type="entry name" value="DUF4139 DOMAIN-CONTAINING PROTEIN"/>
    <property type="match status" value="1"/>
</dbReference>
<name>A0A160VET3_9ZZZZ</name>
<protein>
    <submittedName>
        <fullName evidence="1">Uncharacterized protein</fullName>
    </submittedName>
</protein>
<organism evidence="1">
    <name type="scientific">hydrothermal vent metagenome</name>
    <dbReference type="NCBI Taxonomy" id="652676"/>
    <lineage>
        <taxon>unclassified sequences</taxon>
        <taxon>metagenomes</taxon>
        <taxon>ecological metagenomes</taxon>
    </lineage>
</organism>
<dbReference type="PANTHER" id="PTHR38075:SF1">
    <property type="entry name" value="DUF4139 DOMAIN-CONTAINING PROTEIN"/>
    <property type="match status" value="1"/>
</dbReference>
<dbReference type="EMBL" id="FAXC01000164">
    <property type="protein sequence ID" value="CUV09048.1"/>
    <property type="molecule type" value="Genomic_DNA"/>
</dbReference>
<evidence type="ECO:0000313" key="1">
    <source>
        <dbReference type="EMBL" id="CUV09048.1"/>
    </source>
</evidence>
<gene>
    <name evidence="1" type="ORF">MGWOODY_Mmi1375</name>
</gene>